<reference evidence="1 2" key="1">
    <citation type="submission" date="2018-08" db="EMBL/GenBank/DDBJ databases">
        <title>Genomic Encyclopedia of Archaeal and Bacterial Type Strains, Phase II (KMG-II): from individual species to whole genera.</title>
        <authorList>
            <person name="Goeker M."/>
        </authorList>
    </citation>
    <scope>NUCLEOTIDE SEQUENCE [LARGE SCALE GENOMIC DNA]</scope>
    <source>
        <strain evidence="1 2">DSM 45791</strain>
    </source>
</reference>
<accession>A0A3E0G447</accession>
<protein>
    <submittedName>
        <fullName evidence="1">Uncharacterized protein</fullName>
    </submittedName>
</protein>
<evidence type="ECO:0000313" key="1">
    <source>
        <dbReference type="EMBL" id="REH17436.1"/>
    </source>
</evidence>
<dbReference type="AlphaFoldDB" id="A0A3E0G447"/>
<keyword evidence="2" id="KW-1185">Reference proteome</keyword>
<sequence length="71" mass="7577">MLTGRVDEIDVQIEKVHRLIETAGRDDPDVAAGAASAQKAGNVQRKIDQACAAVETLDGHIRDLVAQQRAA</sequence>
<proteinExistence type="predicted"/>
<name>A0A3E0G447_9PSEU</name>
<comment type="caution">
    <text evidence="1">The sequence shown here is derived from an EMBL/GenBank/DDBJ whole genome shotgun (WGS) entry which is preliminary data.</text>
</comment>
<dbReference type="Proteomes" id="UP000256269">
    <property type="component" value="Unassembled WGS sequence"/>
</dbReference>
<organism evidence="1 2">
    <name type="scientific">Kutzneria buriramensis</name>
    <dbReference type="NCBI Taxonomy" id="1045776"/>
    <lineage>
        <taxon>Bacteria</taxon>
        <taxon>Bacillati</taxon>
        <taxon>Actinomycetota</taxon>
        <taxon>Actinomycetes</taxon>
        <taxon>Pseudonocardiales</taxon>
        <taxon>Pseudonocardiaceae</taxon>
        <taxon>Kutzneria</taxon>
    </lineage>
</organism>
<gene>
    <name evidence="1" type="ORF">BCF44_1478</name>
</gene>
<evidence type="ECO:0000313" key="2">
    <source>
        <dbReference type="Proteomes" id="UP000256269"/>
    </source>
</evidence>
<dbReference type="EMBL" id="QUNO01000047">
    <property type="protein sequence ID" value="REH17436.1"/>
    <property type="molecule type" value="Genomic_DNA"/>
</dbReference>
<dbReference type="RefSeq" id="WP_116182451.1">
    <property type="nucleotide sequence ID" value="NZ_JBHLUJ010000049.1"/>
</dbReference>